<dbReference type="Pfam" id="PF02902">
    <property type="entry name" value="Peptidase_C48"/>
    <property type="match status" value="1"/>
</dbReference>
<dbReference type="AlphaFoldDB" id="A0AAV5T0D2"/>
<dbReference type="PROSITE" id="PS50600">
    <property type="entry name" value="ULP_PROTEASE"/>
    <property type="match status" value="1"/>
</dbReference>
<comment type="caution">
    <text evidence="5">The sequence shown here is derived from an EMBL/GenBank/DDBJ whole genome shotgun (WGS) entry which is preliminary data.</text>
</comment>
<sequence length="95" mass="11296">SWLKLFSKSTEGTANECVCLDTLFFTRLQEGKKDACTRVLEKIDFLKTRLVFVPIHWKHPQFMHWSLVAINLRTFDIDFIDSLDYKETISDRKRI</sequence>
<dbReference type="InterPro" id="IPR003653">
    <property type="entry name" value="Peptidase_C48_C"/>
</dbReference>
<dbReference type="SUPFAM" id="SSF54001">
    <property type="entry name" value="Cysteine proteinases"/>
    <property type="match status" value="1"/>
</dbReference>
<protein>
    <recommendedName>
        <fullName evidence="4">Ubiquitin-like protease family profile domain-containing protein</fullName>
    </recommendedName>
</protein>
<feature type="non-terminal residue" evidence="5">
    <location>
        <position position="95"/>
    </location>
</feature>
<evidence type="ECO:0000313" key="5">
    <source>
        <dbReference type="EMBL" id="GMS88654.1"/>
    </source>
</evidence>
<name>A0AAV5T0D2_9BILA</name>
<accession>A0AAV5T0D2</accession>
<evidence type="ECO:0000256" key="1">
    <source>
        <dbReference type="ARBA" id="ARBA00005234"/>
    </source>
</evidence>
<dbReference type="InterPro" id="IPR038765">
    <property type="entry name" value="Papain-like_cys_pep_sf"/>
</dbReference>
<dbReference type="EMBL" id="BTSX01000003">
    <property type="protein sequence ID" value="GMS88654.1"/>
    <property type="molecule type" value="Genomic_DNA"/>
</dbReference>
<comment type="similarity">
    <text evidence="1">Belongs to the peptidase C48 family.</text>
</comment>
<dbReference type="Gene3D" id="3.40.395.10">
    <property type="entry name" value="Adenoviral Proteinase, Chain A"/>
    <property type="match status" value="1"/>
</dbReference>
<evidence type="ECO:0000259" key="4">
    <source>
        <dbReference type="PROSITE" id="PS50600"/>
    </source>
</evidence>
<dbReference type="GO" id="GO:0008234">
    <property type="term" value="F:cysteine-type peptidase activity"/>
    <property type="evidence" value="ECO:0007669"/>
    <property type="project" value="InterPro"/>
</dbReference>
<evidence type="ECO:0000256" key="2">
    <source>
        <dbReference type="ARBA" id="ARBA00022670"/>
    </source>
</evidence>
<organism evidence="5 6">
    <name type="scientific">Pristionchus entomophagus</name>
    <dbReference type="NCBI Taxonomy" id="358040"/>
    <lineage>
        <taxon>Eukaryota</taxon>
        <taxon>Metazoa</taxon>
        <taxon>Ecdysozoa</taxon>
        <taxon>Nematoda</taxon>
        <taxon>Chromadorea</taxon>
        <taxon>Rhabditida</taxon>
        <taxon>Rhabditina</taxon>
        <taxon>Diplogasteromorpha</taxon>
        <taxon>Diplogasteroidea</taxon>
        <taxon>Neodiplogasteridae</taxon>
        <taxon>Pristionchus</taxon>
    </lineage>
</organism>
<reference evidence="5" key="1">
    <citation type="submission" date="2023-10" db="EMBL/GenBank/DDBJ databases">
        <title>Genome assembly of Pristionchus species.</title>
        <authorList>
            <person name="Yoshida K."/>
            <person name="Sommer R.J."/>
        </authorList>
    </citation>
    <scope>NUCLEOTIDE SEQUENCE</scope>
    <source>
        <strain evidence="5">RS0144</strain>
    </source>
</reference>
<evidence type="ECO:0000256" key="3">
    <source>
        <dbReference type="ARBA" id="ARBA00022801"/>
    </source>
</evidence>
<dbReference type="GO" id="GO:0006508">
    <property type="term" value="P:proteolysis"/>
    <property type="evidence" value="ECO:0007669"/>
    <property type="project" value="UniProtKB-KW"/>
</dbReference>
<keyword evidence="3" id="KW-0378">Hydrolase</keyword>
<keyword evidence="2" id="KW-0645">Protease</keyword>
<gene>
    <name evidence="5" type="ORF">PENTCL1PPCAC_10829</name>
</gene>
<proteinExistence type="inferred from homology"/>
<keyword evidence="6" id="KW-1185">Reference proteome</keyword>
<evidence type="ECO:0000313" key="6">
    <source>
        <dbReference type="Proteomes" id="UP001432027"/>
    </source>
</evidence>
<dbReference type="Proteomes" id="UP001432027">
    <property type="component" value="Unassembled WGS sequence"/>
</dbReference>
<feature type="domain" description="Ubiquitin-like protease family profile" evidence="4">
    <location>
        <begin position="1"/>
        <end position="95"/>
    </location>
</feature>
<feature type="non-terminal residue" evidence="5">
    <location>
        <position position="1"/>
    </location>
</feature>